<evidence type="ECO:0000256" key="2">
    <source>
        <dbReference type="ARBA" id="ARBA00012587"/>
    </source>
</evidence>
<dbReference type="Gene3D" id="2.40.240.50">
    <property type="entry name" value="Barwin-like endoglucanases"/>
    <property type="match status" value="1"/>
</dbReference>
<dbReference type="SMART" id="SM00925">
    <property type="entry name" value="MltA"/>
    <property type="match status" value="1"/>
</dbReference>
<evidence type="ECO:0000256" key="3">
    <source>
        <dbReference type="ARBA" id="ARBA00023239"/>
    </source>
</evidence>
<feature type="region of interest" description="Disordered" evidence="6">
    <location>
        <begin position="141"/>
        <end position="167"/>
    </location>
</feature>
<dbReference type="CDD" id="cd14668">
    <property type="entry name" value="mlta_B"/>
    <property type="match status" value="1"/>
</dbReference>
<organism evidence="9 10">
    <name type="scientific">Laribacter hongkongensis</name>
    <dbReference type="NCBI Taxonomy" id="168471"/>
    <lineage>
        <taxon>Bacteria</taxon>
        <taxon>Pseudomonadati</taxon>
        <taxon>Pseudomonadota</taxon>
        <taxon>Betaproteobacteria</taxon>
        <taxon>Neisseriales</taxon>
        <taxon>Aquaspirillaceae</taxon>
        <taxon>Laribacter</taxon>
    </lineage>
</organism>
<dbReference type="PANTHER" id="PTHR30124:SF0">
    <property type="entry name" value="MEMBRANE-BOUND LYTIC MUREIN TRANSGLYCOSYLASE A"/>
    <property type="match status" value="1"/>
</dbReference>
<dbReference type="InterPro" id="IPR026044">
    <property type="entry name" value="MltA"/>
</dbReference>
<dbReference type="OrthoDB" id="9783686at2"/>
<dbReference type="Proteomes" id="UP000197424">
    <property type="component" value="Chromosome"/>
</dbReference>
<dbReference type="GO" id="GO:0071555">
    <property type="term" value="P:cell wall organization"/>
    <property type="evidence" value="ECO:0007669"/>
    <property type="project" value="UniProtKB-KW"/>
</dbReference>
<proteinExistence type="predicted"/>
<dbReference type="Pfam" id="PF03562">
    <property type="entry name" value="MltA"/>
    <property type="match status" value="1"/>
</dbReference>
<dbReference type="OMA" id="DQNGHPY"/>
<dbReference type="PIRSF" id="PIRSF019422">
    <property type="entry name" value="MltA"/>
    <property type="match status" value="1"/>
</dbReference>
<feature type="domain" description="Lytic transglycosylase MltA" evidence="8">
    <location>
        <begin position="123"/>
        <end position="280"/>
    </location>
</feature>
<feature type="signal peptide" evidence="7">
    <location>
        <begin position="1"/>
        <end position="24"/>
    </location>
</feature>
<dbReference type="EC" id="4.2.2.n1" evidence="2"/>
<evidence type="ECO:0000313" key="10">
    <source>
        <dbReference type="Proteomes" id="UP000197424"/>
    </source>
</evidence>
<evidence type="ECO:0000256" key="1">
    <source>
        <dbReference type="ARBA" id="ARBA00001420"/>
    </source>
</evidence>
<gene>
    <name evidence="9" type="ORF">LHGZ1_2993</name>
</gene>
<keyword evidence="4" id="KW-0961">Cell wall biogenesis/degradation</keyword>
<dbReference type="AlphaFoldDB" id="A0A248LMY9"/>
<keyword evidence="3" id="KW-0456">Lyase</keyword>
<evidence type="ECO:0000259" key="8">
    <source>
        <dbReference type="SMART" id="SM00925"/>
    </source>
</evidence>
<dbReference type="GO" id="GO:0009253">
    <property type="term" value="P:peptidoglycan catabolic process"/>
    <property type="evidence" value="ECO:0007669"/>
    <property type="project" value="TreeGrafter"/>
</dbReference>
<evidence type="ECO:0000256" key="6">
    <source>
        <dbReference type="SAM" id="MobiDB-lite"/>
    </source>
</evidence>
<dbReference type="PANTHER" id="PTHR30124">
    <property type="entry name" value="MEMBRANE-BOUND LYTIC MUREIN TRANSGLYCOSYLASE A"/>
    <property type="match status" value="1"/>
</dbReference>
<dbReference type="GO" id="GO:0008933">
    <property type="term" value="F:peptidoglycan lytic transglycosylase activity"/>
    <property type="evidence" value="ECO:0007669"/>
    <property type="project" value="TreeGrafter"/>
</dbReference>
<dbReference type="GO" id="GO:0019867">
    <property type="term" value="C:outer membrane"/>
    <property type="evidence" value="ECO:0007669"/>
    <property type="project" value="InterPro"/>
</dbReference>
<dbReference type="InterPro" id="IPR036908">
    <property type="entry name" value="RlpA-like_sf"/>
</dbReference>
<dbReference type="GO" id="GO:0004553">
    <property type="term" value="F:hydrolase activity, hydrolyzing O-glycosyl compounds"/>
    <property type="evidence" value="ECO:0007669"/>
    <property type="project" value="InterPro"/>
</dbReference>
<dbReference type="Pfam" id="PF06725">
    <property type="entry name" value="3D"/>
    <property type="match status" value="1"/>
</dbReference>
<dbReference type="SUPFAM" id="SSF50685">
    <property type="entry name" value="Barwin-like endoglucanases"/>
    <property type="match status" value="1"/>
</dbReference>
<evidence type="ECO:0000256" key="5">
    <source>
        <dbReference type="ARBA" id="ARBA00030918"/>
    </source>
</evidence>
<sequence length="388" mass="42366">MSVRRLATLLLPLLLAACATQKPAPGTPAPGTPAEPARYTRASFNDLPGWQQDDPRPGWQAWLVSCRTLAKRADWKSACQAAQRVDGQNPQAIRDYFAQRFTVWQLSSGSAATGLITGYYEPMLTGSRQRTAQSTVPLYAPPRDLVSRPPELQTVSSTGPLQRSRRDGSRLVPYYTAADIAAGKGPSPAEALVWVNDPIEAIFLQIQGSGRVQLADGSFVRLGFADHNGYPYQSIGRYLIQKGELKSHQASMQGIQDWARRNPERLPELYAANPRYVFFRPLPDTGEGPIGAMGLPLTGEASLAIDPRYIPLGTPVWLATTRPNSSAPLNRLMAAQDTGTAIKGAVRADFFWGFGREAGETAGRMKQSGRLWVLLPNEVRPPAGMDIR</sequence>
<evidence type="ECO:0000256" key="4">
    <source>
        <dbReference type="ARBA" id="ARBA00023316"/>
    </source>
</evidence>
<dbReference type="PROSITE" id="PS51257">
    <property type="entry name" value="PROKAR_LIPOPROTEIN"/>
    <property type="match status" value="1"/>
</dbReference>
<keyword evidence="7" id="KW-0732">Signal</keyword>
<evidence type="ECO:0000313" key="9">
    <source>
        <dbReference type="EMBL" id="ASJ25824.1"/>
    </source>
</evidence>
<feature type="chain" id="PRO_5044379208" description="peptidoglycan lytic exotransglycosylase" evidence="7">
    <location>
        <begin position="25"/>
        <end position="388"/>
    </location>
</feature>
<dbReference type="GO" id="GO:0009254">
    <property type="term" value="P:peptidoglycan turnover"/>
    <property type="evidence" value="ECO:0007669"/>
    <property type="project" value="InterPro"/>
</dbReference>
<dbReference type="Gene3D" id="2.40.40.10">
    <property type="entry name" value="RlpA-like domain"/>
    <property type="match status" value="1"/>
</dbReference>
<dbReference type="EMBL" id="CP022115">
    <property type="protein sequence ID" value="ASJ25824.1"/>
    <property type="molecule type" value="Genomic_DNA"/>
</dbReference>
<dbReference type="InterPro" id="IPR010611">
    <property type="entry name" value="3D_dom"/>
</dbReference>
<name>A0A248LMY9_9NEIS</name>
<protein>
    <recommendedName>
        <fullName evidence="2">peptidoglycan lytic exotransglycosylase</fullName>
        <ecNumber evidence="2">4.2.2.n1</ecNumber>
    </recommendedName>
    <alternativeName>
        <fullName evidence="5">Murein hydrolase A</fullName>
    </alternativeName>
</protein>
<dbReference type="CDD" id="cd14485">
    <property type="entry name" value="mltA_like_LT_A"/>
    <property type="match status" value="1"/>
</dbReference>
<dbReference type="InterPro" id="IPR005300">
    <property type="entry name" value="MltA_B"/>
</dbReference>
<comment type="catalytic activity">
    <reaction evidence="1">
        <text>Exolytic cleavage of the (1-&gt;4)-beta-glycosidic linkage between N-acetylmuramic acid (MurNAc) and N-acetylglucosamine (GlcNAc) residues in peptidoglycan, from either the reducing or the non-reducing ends of the peptidoglycan chains, with concomitant formation of a 1,6-anhydrobond in the MurNAc residue.</text>
        <dbReference type="EC" id="4.2.2.n1"/>
    </reaction>
</comment>
<evidence type="ECO:0000256" key="7">
    <source>
        <dbReference type="SAM" id="SignalP"/>
    </source>
</evidence>
<accession>A0A248LMY9</accession>
<dbReference type="RefSeq" id="WP_012698260.1">
    <property type="nucleotide sequence ID" value="NZ_CP022115.1"/>
</dbReference>
<reference evidence="10" key="1">
    <citation type="submission" date="2017-06" db="EMBL/GenBank/DDBJ databases">
        <title>Whole genome sequence of Laribacter hongkongensis LHGZ1.</title>
        <authorList>
            <person name="Chen D."/>
            <person name="Wu H."/>
            <person name="Chen J."/>
        </authorList>
    </citation>
    <scope>NUCLEOTIDE SEQUENCE [LARGE SCALE GENOMIC DNA]</scope>
    <source>
        <strain evidence="10">LHGZ1</strain>
    </source>
</reference>